<dbReference type="Pfam" id="PF11123">
    <property type="entry name" value="DNA_Packaging_2"/>
    <property type="match status" value="1"/>
</dbReference>
<keyword evidence="2" id="KW-1185">Reference proteome</keyword>
<dbReference type="Proteomes" id="UP000028860">
    <property type="component" value="Segment"/>
</dbReference>
<dbReference type="RefSeq" id="YP_009103261.1">
    <property type="nucleotide sequence ID" value="NC_025457.1"/>
</dbReference>
<dbReference type="GeneID" id="22112182"/>
<accession>A0A075DXZ0</accession>
<protein>
    <submittedName>
        <fullName evidence="1">Putative DNA maturase A</fullName>
    </submittedName>
</protein>
<dbReference type="InterPro" id="IPR024345">
    <property type="entry name" value="DNA_matur_Phage_T7-like"/>
</dbReference>
<gene>
    <name evidence="1" type="ORF">vB_AbaP_Acibel007_50</name>
</gene>
<name>A0A075DXZ0_9CAUD</name>
<organism evidence="1 2">
    <name type="scientific">Acinetobacter phage vB_AbaP_Acibel007</name>
    <dbReference type="NCBI Taxonomy" id="1481187"/>
    <lineage>
        <taxon>Viruses</taxon>
        <taxon>Duplodnaviria</taxon>
        <taxon>Heunggongvirae</taxon>
        <taxon>Uroviricota</taxon>
        <taxon>Caudoviricetes</taxon>
        <taxon>Autographivirales</taxon>
        <taxon>Autoscriptoviridae</taxon>
        <taxon>Beijerinckvirinae</taxon>
        <taxon>Daemvirus</taxon>
        <taxon>Daemvirus acibel007</taxon>
    </lineage>
</organism>
<evidence type="ECO:0000313" key="2">
    <source>
        <dbReference type="Proteomes" id="UP000028860"/>
    </source>
</evidence>
<sequence length="119" mass="13267">MTKKVQSASVSTLNALHEAVARYMLMRIQSAFPDEDAEPQYDEETGDEIPTFFIPLAASELQVFVSFLDKNNITATPDVEHMAELANEFTEDLRLAREQKAKSIVKVNENDAALAAYLS</sequence>
<dbReference type="KEGG" id="vg:22112182"/>
<dbReference type="EMBL" id="KJ473423">
    <property type="protein sequence ID" value="AHY26821.1"/>
    <property type="molecule type" value="Genomic_DNA"/>
</dbReference>
<evidence type="ECO:0000313" key="1">
    <source>
        <dbReference type="EMBL" id="AHY26821.1"/>
    </source>
</evidence>
<proteinExistence type="predicted"/>
<reference evidence="1 2" key="1">
    <citation type="journal article" date="2014" name="PLoS ONE">
        <title>Characterization of Newly Isolated Lytic Bacteriophages Active against Acinetobacter baumannii.</title>
        <authorList>
            <person name="Merabishvili M."/>
            <person name="Vandenheuvel D."/>
            <person name="Kropinski A.M."/>
            <person name="Mast J."/>
            <person name="De Vos D."/>
            <person name="Verbeken G."/>
            <person name="Noben J.P."/>
            <person name="Lavigne R."/>
            <person name="Vaneechoutte M."/>
            <person name="Pirnay J.P."/>
        </authorList>
    </citation>
    <scope>NUCLEOTIDE SEQUENCE [LARGE SCALE GENOMIC DNA]</scope>
</reference>